<evidence type="ECO:0000313" key="6">
    <source>
        <dbReference type="Proteomes" id="UP000001307"/>
    </source>
</evidence>
<organism evidence="5">
    <name type="scientific">Oikopleura dioica</name>
    <name type="common">Tunicate</name>
    <dbReference type="NCBI Taxonomy" id="34765"/>
    <lineage>
        <taxon>Eukaryota</taxon>
        <taxon>Metazoa</taxon>
        <taxon>Chordata</taxon>
        <taxon>Tunicata</taxon>
        <taxon>Appendicularia</taxon>
        <taxon>Copelata</taxon>
        <taxon>Oikopleuridae</taxon>
        <taxon>Oikopleura</taxon>
    </lineage>
</organism>
<keyword evidence="6" id="KW-1185">Reference proteome</keyword>
<dbReference type="InterPro" id="IPR000859">
    <property type="entry name" value="CUB_dom"/>
</dbReference>
<dbReference type="Gene3D" id="2.60.120.290">
    <property type="entry name" value="Spermadhesin, CUB domain"/>
    <property type="match status" value="1"/>
</dbReference>
<gene>
    <name evidence="5" type="ORF">GSOID_T00015038001</name>
</gene>
<dbReference type="Proteomes" id="UP000001307">
    <property type="component" value="Unassembled WGS sequence"/>
</dbReference>
<accession>E4X012</accession>
<evidence type="ECO:0000313" key="5">
    <source>
        <dbReference type="EMBL" id="CBY23110.1"/>
    </source>
</evidence>
<reference evidence="5" key="1">
    <citation type="journal article" date="2010" name="Science">
        <title>Plasticity of animal genome architecture unmasked by rapid evolution of a pelagic tunicate.</title>
        <authorList>
            <person name="Denoeud F."/>
            <person name="Henriet S."/>
            <person name="Mungpakdee S."/>
            <person name="Aury J.M."/>
            <person name="Da Silva C."/>
            <person name="Brinkmann H."/>
            <person name="Mikhaleva J."/>
            <person name="Olsen L.C."/>
            <person name="Jubin C."/>
            <person name="Canestro C."/>
            <person name="Bouquet J.M."/>
            <person name="Danks G."/>
            <person name="Poulain J."/>
            <person name="Campsteijn C."/>
            <person name="Adamski M."/>
            <person name="Cross I."/>
            <person name="Yadetie F."/>
            <person name="Muffato M."/>
            <person name="Louis A."/>
            <person name="Butcher S."/>
            <person name="Tsagkogeorga G."/>
            <person name="Konrad A."/>
            <person name="Singh S."/>
            <person name="Jensen M.F."/>
            <person name="Cong E.H."/>
            <person name="Eikeseth-Otteraa H."/>
            <person name="Noel B."/>
            <person name="Anthouard V."/>
            <person name="Porcel B.M."/>
            <person name="Kachouri-Lafond R."/>
            <person name="Nishino A."/>
            <person name="Ugolini M."/>
            <person name="Chourrout P."/>
            <person name="Nishida H."/>
            <person name="Aasland R."/>
            <person name="Huzurbazar S."/>
            <person name="Westhof E."/>
            <person name="Delsuc F."/>
            <person name="Lehrach H."/>
            <person name="Reinhardt R."/>
            <person name="Weissenbach J."/>
            <person name="Roy S.W."/>
            <person name="Artiguenave F."/>
            <person name="Postlethwait J.H."/>
            <person name="Manak J.R."/>
            <person name="Thompson E.M."/>
            <person name="Jaillon O."/>
            <person name="Du Pasquier L."/>
            <person name="Boudinot P."/>
            <person name="Liberles D.A."/>
            <person name="Volff J.N."/>
            <person name="Philippe H."/>
            <person name="Lenhard B."/>
            <person name="Roest Crollius H."/>
            <person name="Wincker P."/>
            <person name="Chourrout D."/>
        </authorList>
    </citation>
    <scope>NUCLEOTIDE SEQUENCE [LARGE SCALE GENOMIC DNA]</scope>
</reference>
<dbReference type="Pfam" id="PF00431">
    <property type="entry name" value="CUB"/>
    <property type="match status" value="1"/>
</dbReference>
<dbReference type="PROSITE" id="PS01180">
    <property type="entry name" value="CUB"/>
    <property type="match status" value="1"/>
</dbReference>
<dbReference type="SUPFAM" id="SSF49854">
    <property type="entry name" value="Spermadhesin, CUB domain"/>
    <property type="match status" value="1"/>
</dbReference>
<dbReference type="InterPro" id="IPR035914">
    <property type="entry name" value="Sperma_CUB_dom_sf"/>
</dbReference>
<dbReference type="InParanoid" id="E4X012"/>
<name>E4X012_OIKDI</name>
<evidence type="ECO:0000256" key="2">
    <source>
        <dbReference type="ARBA" id="ARBA00023157"/>
    </source>
</evidence>
<proteinExistence type="predicted"/>
<sequence>MFFFPKRLRARRKLSTDNEHVNSGNSATEGELTIVIAECIVRSLPARGALLSLRGGALVSSLAGSLNKRPPETVSKAVQSSKQKAKRAFYAFSRNKENYFLKMKLLSSFSILQLVLARFELGSSSGSSSTKVDEGGLDWLRSRASSSSLVLGKKRSNLMRFLWQNPLCRDIEKCACGGKIGGKRELEGTITVGNEDDVDARYDRRQACMWHIQVPDTYTIHMQFDREYGFDVEYHNFCGFDKVHILKGHFGAGKNFEKIARFCGPRKNFEPLPWDGKRRIFHTAGDMDFWDRPYDVKDNKATVAWDADQTKVHKGWKLKWWAVQNEPAESDRLEDNDTFDTLAGVLHLLTGKIRPLIQAQITLPLKVKQNQLQHLNNLLAKLEEAISVKGPGTPKSCSDMEDWQPPSLKLKQILAEEHSLEGWLAMDGPIVQYAAHYIGQCKNYKWDKRVKNVYNKTLKNLGRARKPKF</sequence>
<evidence type="ECO:0000259" key="4">
    <source>
        <dbReference type="PROSITE" id="PS01180"/>
    </source>
</evidence>
<keyword evidence="2" id="KW-1015">Disulfide bond</keyword>
<dbReference type="AlphaFoldDB" id="E4X012"/>
<dbReference type="PANTHER" id="PTHR24251">
    <property type="entry name" value="OVOCHYMASE-RELATED"/>
    <property type="match status" value="1"/>
</dbReference>
<protein>
    <recommendedName>
        <fullName evidence="4">CUB domain-containing protein</fullName>
    </recommendedName>
</protein>
<feature type="domain" description="CUB" evidence="4">
    <location>
        <begin position="176"/>
        <end position="323"/>
    </location>
</feature>
<dbReference type="EMBL" id="FN653020">
    <property type="protein sequence ID" value="CBY23110.1"/>
    <property type="molecule type" value="Genomic_DNA"/>
</dbReference>
<dbReference type="OrthoDB" id="9991628at2759"/>
<dbReference type="SMART" id="SM00042">
    <property type="entry name" value="CUB"/>
    <property type="match status" value="1"/>
</dbReference>
<comment type="caution">
    <text evidence="3">Lacks conserved residue(s) required for the propagation of feature annotation.</text>
</comment>
<keyword evidence="1" id="KW-0677">Repeat</keyword>
<evidence type="ECO:0000256" key="1">
    <source>
        <dbReference type="ARBA" id="ARBA00022737"/>
    </source>
</evidence>
<dbReference type="CDD" id="cd00041">
    <property type="entry name" value="CUB"/>
    <property type="match status" value="1"/>
</dbReference>
<evidence type="ECO:0000256" key="3">
    <source>
        <dbReference type="PROSITE-ProRule" id="PRU00059"/>
    </source>
</evidence>